<dbReference type="InterPro" id="IPR025799">
    <property type="entry name" value="Arg_MeTrfase"/>
</dbReference>
<evidence type="ECO:0000313" key="7">
    <source>
        <dbReference type="Proteomes" id="UP000249605"/>
    </source>
</evidence>
<keyword evidence="3" id="KW-0949">S-adenosyl-L-methionine</keyword>
<dbReference type="AlphaFoldDB" id="A0A2U9S384"/>
<dbReference type="PANTHER" id="PTHR11006:SF4">
    <property type="entry name" value="PROTEIN ARGININE N-METHYLTRANSFERASE 7"/>
    <property type="match status" value="1"/>
</dbReference>
<dbReference type="EMBL" id="CP029829">
    <property type="protein sequence ID" value="AWU94010.1"/>
    <property type="molecule type" value="Genomic_DNA"/>
</dbReference>
<dbReference type="Pfam" id="PF13432">
    <property type="entry name" value="TPR_16"/>
    <property type="match status" value="1"/>
</dbReference>
<evidence type="ECO:0000259" key="5">
    <source>
        <dbReference type="Pfam" id="PF22528"/>
    </source>
</evidence>
<evidence type="ECO:0000256" key="4">
    <source>
        <dbReference type="PROSITE-ProRule" id="PRU00339"/>
    </source>
</evidence>
<dbReference type="InterPro" id="IPR019734">
    <property type="entry name" value="TPR_rpt"/>
</dbReference>
<keyword evidence="1" id="KW-0489">Methyltransferase</keyword>
<organism evidence="6 7">
    <name type="scientific">Azospirillum ramasamyi</name>
    <dbReference type="NCBI Taxonomy" id="682998"/>
    <lineage>
        <taxon>Bacteria</taxon>
        <taxon>Pseudomonadati</taxon>
        <taxon>Pseudomonadota</taxon>
        <taxon>Alphaproteobacteria</taxon>
        <taxon>Rhodospirillales</taxon>
        <taxon>Azospirillaceae</taxon>
        <taxon>Azospirillum</taxon>
    </lineage>
</organism>
<dbReference type="PANTHER" id="PTHR11006">
    <property type="entry name" value="PROTEIN ARGININE N-METHYLTRANSFERASE"/>
    <property type="match status" value="1"/>
</dbReference>
<dbReference type="InterPro" id="IPR055135">
    <property type="entry name" value="PRMT_dom"/>
</dbReference>
<evidence type="ECO:0000256" key="1">
    <source>
        <dbReference type="ARBA" id="ARBA00022603"/>
    </source>
</evidence>
<evidence type="ECO:0000256" key="3">
    <source>
        <dbReference type="ARBA" id="ARBA00022691"/>
    </source>
</evidence>
<dbReference type="Gene3D" id="2.70.160.11">
    <property type="entry name" value="Hnrnp arginine n-methyltransferase1"/>
    <property type="match status" value="1"/>
</dbReference>
<dbReference type="SUPFAM" id="SSF48452">
    <property type="entry name" value="TPR-like"/>
    <property type="match status" value="2"/>
</dbReference>
<dbReference type="KEGG" id="azm:DM194_06885"/>
<feature type="repeat" description="TPR" evidence="4">
    <location>
        <begin position="238"/>
        <end position="271"/>
    </location>
</feature>
<dbReference type="Proteomes" id="UP000249605">
    <property type="component" value="Chromosome"/>
</dbReference>
<dbReference type="InterPro" id="IPR029063">
    <property type="entry name" value="SAM-dependent_MTases_sf"/>
</dbReference>
<evidence type="ECO:0000256" key="2">
    <source>
        <dbReference type="ARBA" id="ARBA00022679"/>
    </source>
</evidence>
<dbReference type="Pfam" id="PF06325">
    <property type="entry name" value="PrmA"/>
    <property type="match status" value="1"/>
</dbReference>
<evidence type="ECO:0000313" key="6">
    <source>
        <dbReference type="EMBL" id="AWU94010.1"/>
    </source>
</evidence>
<protein>
    <recommendedName>
        <fullName evidence="5">Protein arginine N-methyltransferase domain-containing protein</fullName>
    </recommendedName>
</protein>
<dbReference type="PROSITE" id="PS50005">
    <property type="entry name" value="TPR"/>
    <property type="match status" value="3"/>
</dbReference>
<sequence length="604" mass="64052">MATIREALLAALDHHAAGRLDAAATLYSRIIEADHGQADAHHLLGVALTQIGRASDAVAPFLTAIRLAPEQASFRSNAGNAFKALGRQEDARACCRIALALEPGHPDALGNLAAMTADPAAALAIARRSRRLEPLKEETPFNCGVLLRRLGRGVEALDSFRACLLLSPTNAAALHAAAELMEAEHPHEAARLFRRVARLIPDSFGAVLRAAMALSRSGAVDGAIALLDGLIREVPDLAEAHFNRAGLHHESGSLEAASAGYRRTLALTPGDAEAWYSLASVEKDRHRMETATGGYRRALAVDPSLQAAQLDLRAVLGRQFPAWHFTMLADQARNAAYLRAIDAAVKPGMIVLEIGTGAGLLALMAARAGAAHVYSCELSRPLAELARAIVSDNGLSDRITIINKRSSELRVGVDLPEPADLLISEILDAGLLGEGAAASVAKAARALVKPGAVILPRGAVIKAMPIECPALRSVNPVGTIAGFDLSRLEAYRTLSYTVLALNDVPHRPLGPPTDVCWIDLRNPPAHGPVGSARLPIAADGALHAIAFWFELHIDDRTVLSTAPGAESRHWQQALQFLTGDRPVRAGDAVEARLSYIAGRLHFTV</sequence>
<dbReference type="GO" id="GO:0042054">
    <property type="term" value="F:histone methyltransferase activity"/>
    <property type="evidence" value="ECO:0007669"/>
    <property type="project" value="TreeGrafter"/>
</dbReference>
<feature type="domain" description="Protein arginine N-methyltransferase" evidence="5">
    <location>
        <begin position="481"/>
        <end position="594"/>
    </location>
</feature>
<accession>A0A2U9S384</accession>
<dbReference type="InterPro" id="IPR011990">
    <property type="entry name" value="TPR-like_helical_dom_sf"/>
</dbReference>
<dbReference type="GO" id="GO:0016274">
    <property type="term" value="F:protein-arginine N-methyltransferase activity"/>
    <property type="evidence" value="ECO:0007669"/>
    <property type="project" value="InterPro"/>
</dbReference>
<feature type="repeat" description="TPR" evidence="4">
    <location>
        <begin position="38"/>
        <end position="71"/>
    </location>
</feature>
<keyword evidence="2" id="KW-0808">Transferase</keyword>
<dbReference type="RefSeq" id="WP_111066542.1">
    <property type="nucleotide sequence ID" value="NZ_CP029829.1"/>
</dbReference>
<name>A0A2U9S384_9PROT</name>
<keyword evidence="7" id="KW-1185">Reference proteome</keyword>
<dbReference type="Pfam" id="PF14559">
    <property type="entry name" value="TPR_19"/>
    <property type="match status" value="1"/>
</dbReference>
<dbReference type="SUPFAM" id="SSF53335">
    <property type="entry name" value="S-adenosyl-L-methionine-dependent methyltransferases"/>
    <property type="match status" value="1"/>
</dbReference>
<dbReference type="Gene3D" id="1.25.40.10">
    <property type="entry name" value="Tetratricopeptide repeat domain"/>
    <property type="match status" value="3"/>
</dbReference>
<feature type="repeat" description="TPR" evidence="4">
    <location>
        <begin position="272"/>
        <end position="305"/>
    </location>
</feature>
<proteinExistence type="predicted"/>
<dbReference type="PROSITE" id="PS51678">
    <property type="entry name" value="SAM_MT_PRMT"/>
    <property type="match status" value="1"/>
</dbReference>
<dbReference type="Pfam" id="PF22528">
    <property type="entry name" value="PRMT_C"/>
    <property type="match status" value="1"/>
</dbReference>
<dbReference type="OrthoDB" id="5383291at2"/>
<dbReference type="Gene3D" id="3.40.50.150">
    <property type="entry name" value="Vaccinia Virus protein VP39"/>
    <property type="match status" value="1"/>
</dbReference>
<dbReference type="SMART" id="SM00028">
    <property type="entry name" value="TPR"/>
    <property type="match status" value="5"/>
</dbReference>
<keyword evidence="4" id="KW-0802">TPR repeat</keyword>
<dbReference type="GO" id="GO:0032259">
    <property type="term" value="P:methylation"/>
    <property type="evidence" value="ECO:0007669"/>
    <property type="project" value="UniProtKB-KW"/>
</dbReference>
<gene>
    <name evidence="6" type="ORF">DM194_06885</name>
</gene>
<reference evidence="6 7" key="1">
    <citation type="journal article" date="2019" name="Int. J. Syst. Evol. Microbiol.">
        <title>Azospirillum ramasamyi sp. nov., a novel diazotrophic bacterium isolated from fermented bovine products.</title>
        <authorList>
            <person name="Anandham R."/>
            <person name="Heo J."/>
            <person name="Krishnamoorthy R."/>
            <person name="SenthilKumar M."/>
            <person name="Gopal N.O."/>
            <person name="Kim S.J."/>
            <person name="Kwon S.W."/>
        </authorList>
    </citation>
    <scope>NUCLEOTIDE SEQUENCE [LARGE SCALE GENOMIC DNA]</scope>
    <source>
        <strain evidence="6 7">M2T2B2</strain>
    </source>
</reference>